<dbReference type="Pfam" id="PF02518">
    <property type="entry name" value="HATPase_c"/>
    <property type="match status" value="1"/>
</dbReference>
<evidence type="ECO:0000256" key="8">
    <source>
        <dbReference type="ARBA" id="ARBA00023012"/>
    </source>
</evidence>
<feature type="domain" description="PAC" evidence="13">
    <location>
        <begin position="362"/>
        <end position="414"/>
    </location>
</feature>
<evidence type="ECO:0000256" key="7">
    <source>
        <dbReference type="ARBA" id="ARBA00022840"/>
    </source>
</evidence>
<dbReference type="PRINTS" id="PR00344">
    <property type="entry name" value="BCTRLSENSOR"/>
</dbReference>
<dbReference type="EMBL" id="OUNR01000012">
    <property type="protein sequence ID" value="SPP64446.1"/>
    <property type="molecule type" value="Genomic_DNA"/>
</dbReference>
<dbReference type="Gene3D" id="3.30.450.20">
    <property type="entry name" value="PAS domain"/>
    <property type="match status" value="5"/>
</dbReference>
<feature type="domain" description="PAS" evidence="12">
    <location>
        <begin position="164"/>
        <end position="228"/>
    </location>
</feature>
<dbReference type="Gene3D" id="2.10.70.100">
    <property type="match status" value="1"/>
</dbReference>
<dbReference type="AlphaFoldDB" id="A0A330L579"/>
<dbReference type="Gene3D" id="1.10.287.130">
    <property type="match status" value="1"/>
</dbReference>
<dbReference type="GO" id="GO:0005524">
    <property type="term" value="F:ATP binding"/>
    <property type="evidence" value="ECO:0007669"/>
    <property type="project" value="UniProtKB-KW"/>
</dbReference>
<dbReference type="InterPro" id="IPR036097">
    <property type="entry name" value="HisK_dim/P_sf"/>
</dbReference>
<feature type="domain" description="Response regulatory" evidence="11">
    <location>
        <begin position="940"/>
        <end position="1056"/>
    </location>
</feature>
<dbReference type="Pfam" id="PF00989">
    <property type="entry name" value="PAS"/>
    <property type="match status" value="1"/>
</dbReference>
<dbReference type="SUPFAM" id="SSF55874">
    <property type="entry name" value="ATPase domain of HSP90 chaperone/DNA topoisomerase II/histidine kinase"/>
    <property type="match status" value="1"/>
</dbReference>
<keyword evidence="6 14" id="KW-0418">Kinase</keyword>
<dbReference type="SMART" id="SM00388">
    <property type="entry name" value="HisKA"/>
    <property type="match status" value="1"/>
</dbReference>
<accession>A0A330L579</accession>
<dbReference type="InParanoid" id="A0A330L579"/>
<dbReference type="PANTHER" id="PTHR43065">
    <property type="entry name" value="SENSOR HISTIDINE KINASE"/>
    <property type="match status" value="1"/>
</dbReference>
<dbReference type="CDD" id="cd00130">
    <property type="entry name" value="PAS"/>
    <property type="match status" value="4"/>
</dbReference>
<dbReference type="InterPro" id="IPR036890">
    <property type="entry name" value="HATPase_C_sf"/>
</dbReference>
<dbReference type="InterPro" id="IPR005467">
    <property type="entry name" value="His_kinase_dom"/>
</dbReference>
<gene>
    <name evidence="14" type="ORF">NITLEN_20085</name>
</gene>
<dbReference type="SMART" id="SM00448">
    <property type="entry name" value="REC"/>
    <property type="match status" value="1"/>
</dbReference>
<dbReference type="SMART" id="SM00086">
    <property type="entry name" value="PAC"/>
    <property type="match status" value="3"/>
</dbReference>
<dbReference type="Gene3D" id="3.40.50.2300">
    <property type="match status" value="1"/>
</dbReference>
<dbReference type="Pfam" id="PF13426">
    <property type="entry name" value="PAS_9"/>
    <property type="match status" value="2"/>
</dbReference>
<evidence type="ECO:0000256" key="9">
    <source>
        <dbReference type="PROSITE-ProRule" id="PRU00169"/>
    </source>
</evidence>
<dbReference type="InterPro" id="IPR000014">
    <property type="entry name" value="PAS"/>
</dbReference>
<comment type="catalytic activity">
    <reaction evidence="1">
        <text>ATP + protein L-histidine = ADP + protein N-phospho-L-histidine.</text>
        <dbReference type="EC" id="2.7.13.3"/>
    </reaction>
</comment>
<reference evidence="15" key="1">
    <citation type="submission" date="2018-04" db="EMBL/GenBank/DDBJ databases">
        <authorList>
            <person name="Lucker S."/>
            <person name="Sakoula D."/>
        </authorList>
    </citation>
    <scope>NUCLEOTIDE SEQUENCE [LARGE SCALE GENOMIC DNA]</scope>
</reference>
<name>A0A330L579_9BACT</name>
<feature type="domain" description="PAS" evidence="12">
    <location>
        <begin position="314"/>
        <end position="359"/>
    </location>
</feature>
<dbReference type="SMART" id="SM00387">
    <property type="entry name" value="HATPase_c"/>
    <property type="match status" value="1"/>
</dbReference>
<dbReference type="Gene3D" id="3.30.565.10">
    <property type="entry name" value="Histidine kinase-like ATPase, C-terminal domain"/>
    <property type="match status" value="1"/>
</dbReference>
<dbReference type="Proteomes" id="UP000248168">
    <property type="component" value="Unassembled WGS sequence"/>
</dbReference>
<dbReference type="SUPFAM" id="SSF55785">
    <property type="entry name" value="PYP-like sensor domain (PAS domain)"/>
    <property type="match status" value="5"/>
</dbReference>
<dbReference type="InterPro" id="IPR001789">
    <property type="entry name" value="Sig_transdc_resp-reg_receiver"/>
</dbReference>
<dbReference type="PROSITE" id="PS50112">
    <property type="entry name" value="PAS"/>
    <property type="match status" value="4"/>
</dbReference>
<evidence type="ECO:0000259" key="13">
    <source>
        <dbReference type="PROSITE" id="PS50113"/>
    </source>
</evidence>
<evidence type="ECO:0000259" key="11">
    <source>
        <dbReference type="PROSITE" id="PS50110"/>
    </source>
</evidence>
<dbReference type="EC" id="2.7.13.3" evidence="2"/>
<keyword evidence="5" id="KW-0547">Nucleotide-binding</keyword>
<evidence type="ECO:0000313" key="14">
    <source>
        <dbReference type="EMBL" id="SPP64446.1"/>
    </source>
</evidence>
<dbReference type="SUPFAM" id="SSF47384">
    <property type="entry name" value="Homodimeric domain of signal transducing histidine kinase"/>
    <property type="match status" value="1"/>
</dbReference>
<keyword evidence="8" id="KW-0902">Two-component regulatory system</keyword>
<keyword evidence="3 9" id="KW-0597">Phosphoprotein</keyword>
<dbReference type="SMART" id="SM00091">
    <property type="entry name" value="PAS"/>
    <property type="match status" value="4"/>
</dbReference>
<feature type="domain" description="Histidine kinase" evidence="10">
    <location>
        <begin position="695"/>
        <end position="919"/>
    </location>
</feature>
<evidence type="ECO:0000259" key="12">
    <source>
        <dbReference type="PROSITE" id="PS50112"/>
    </source>
</evidence>
<evidence type="ECO:0000256" key="5">
    <source>
        <dbReference type="ARBA" id="ARBA00022741"/>
    </source>
</evidence>
<evidence type="ECO:0000256" key="3">
    <source>
        <dbReference type="ARBA" id="ARBA00022553"/>
    </source>
</evidence>
<evidence type="ECO:0000256" key="1">
    <source>
        <dbReference type="ARBA" id="ARBA00000085"/>
    </source>
</evidence>
<dbReference type="InterPro" id="IPR035965">
    <property type="entry name" value="PAS-like_dom_sf"/>
</dbReference>
<dbReference type="PROSITE" id="PS50109">
    <property type="entry name" value="HIS_KIN"/>
    <property type="match status" value="1"/>
</dbReference>
<evidence type="ECO:0000256" key="4">
    <source>
        <dbReference type="ARBA" id="ARBA00022679"/>
    </source>
</evidence>
<dbReference type="GO" id="GO:0006355">
    <property type="term" value="P:regulation of DNA-templated transcription"/>
    <property type="evidence" value="ECO:0007669"/>
    <property type="project" value="InterPro"/>
</dbReference>
<dbReference type="PANTHER" id="PTHR43065:SF46">
    <property type="entry name" value="C4-DICARBOXYLATE TRANSPORT SENSOR PROTEIN DCTB"/>
    <property type="match status" value="1"/>
</dbReference>
<dbReference type="RefSeq" id="WP_121988841.1">
    <property type="nucleotide sequence ID" value="NZ_OUNR01000012.1"/>
</dbReference>
<feature type="domain" description="PAC" evidence="13">
    <location>
        <begin position="104"/>
        <end position="156"/>
    </location>
</feature>
<dbReference type="InterPro" id="IPR000700">
    <property type="entry name" value="PAS-assoc_C"/>
</dbReference>
<sequence>MDVTGNLLFGSALLSGAALWGFVRERRHSLLQTRVIAATSASVLVTDASVPRHPIIQANPAFRLLTGYAESEILGQSTHFLNGSHTDRTAMEKIGLALQDSRACRVTVRHYRKNGTPFWNEITLSPVKNRAGTVIRFIWVMNDVTQRQQAEDALKHTHDPSHLLAEFMAEAILVIGEDNRIVYVNAAGIELLGATSPEQLVGNPLAAILPPDRQEAARHRLQRLRGSEEPRTSYEERVVCLDSHTLHKVIPVMVSASLVLWKGKASVLLRLSNTPLHNPVDATPEDDKAHLQSAQAIAHLGSWEWNILDQTELWSDEQCRIFGYEPGSLTPTYEIFKSALHPDDRDRVLTAVENALQFDTPYDVDCRIIRPSKDIRFVRCRGIVIRNETHQPIRMSGTVQDLTDYRLIEEIAKERDLQFQLVVESAPNGILLTSEDGTITLANATLEKIFGYGHGELIGHSVDILVPSEFKSTHADHRRSFFSSPVSRPMGAGREFLARRKDGTEISVEIGLAPLRTSTGVHVLATIVDISARKALDELLREKDALNQAVLDSLTAEVAVLDQAGQITAVNTAWRQFGPNASGESASISPGQNYLVSLKNAAQGGDATAQNALEGIEAVRAGTRDRFSLEYPSQTSTDARWFAMTVMPLHGPWDGLVVTHEDISARKQAEQEREHLITQTQHLQKMQAIGTLAGGIAHEFNNSLTAVLGFSELALKAISKDHKVRRHLDQIIAAGRKSRDLVHQLLTFSQQGRHLKRPLSLHILIKESLKLLRPLVPSWVHLNERIHVPTPPVSADSSQMHQMLLNLVENALRAMQKTGGTLTVALEEIQVAQLRVGPQARLEPGTYARLMVQDTGEGMLPEIQERIFDPFFTTKDLGTGCGMGLAVVHGIITAHGGTIFVDSAPGTGTTVEVYLPIIPAQNAPAVSPGTEEPLPQGHECVLFVDDEESLARFGGEMLESLGYYAVVRMSASEALQAFRMAPQRFDLLITDVTMPNMSGVALAKDCRLLRPDLPIILCSGSEHTLSAEAKQVQGLTKYVLKPLLLQDVARTIRQVLDQAASETPSAHQRYRELARELVEEHDAISPSR</sequence>
<dbReference type="Pfam" id="PF00512">
    <property type="entry name" value="HisKA"/>
    <property type="match status" value="1"/>
</dbReference>
<dbReference type="CDD" id="cd00082">
    <property type="entry name" value="HisKA"/>
    <property type="match status" value="1"/>
</dbReference>
<dbReference type="InterPro" id="IPR013767">
    <property type="entry name" value="PAS_fold"/>
</dbReference>
<dbReference type="InterPro" id="IPR013655">
    <property type="entry name" value="PAS_fold_3"/>
</dbReference>
<keyword evidence="15" id="KW-1185">Reference proteome</keyword>
<organism evidence="14 15">
    <name type="scientific">Nitrospira lenta</name>
    <dbReference type="NCBI Taxonomy" id="1436998"/>
    <lineage>
        <taxon>Bacteria</taxon>
        <taxon>Pseudomonadati</taxon>
        <taxon>Nitrospirota</taxon>
        <taxon>Nitrospiria</taxon>
        <taxon>Nitrospirales</taxon>
        <taxon>Nitrospiraceae</taxon>
        <taxon>Nitrospira</taxon>
    </lineage>
</organism>
<keyword evidence="7" id="KW-0067">ATP-binding</keyword>
<feature type="domain" description="PAS" evidence="12">
    <location>
        <begin position="415"/>
        <end position="469"/>
    </location>
</feature>
<dbReference type="OrthoDB" id="9783713at2"/>
<dbReference type="PROSITE" id="PS50110">
    <property type="entry name" value="RESPONSE_REGULATORY"/>
    <property type="match status" value="1"/>
</dbReference>
<evidence type="ECO:0000313" key="15">
    <source>
        <dbReference type="Proteomes" id="UP000248168"/>
    </source>
</evidence>
<dbReference type="SUPFAM" id="SSF52172">
    <property type="entry name" value="CheY-like"/>
    <property type="match status" value="1"/>
</dbReference>
<dbReference type="InterPro" id="IPR004358">
    <property type="entry name" value="Sig_transdc_His_kin-like_C"/>
</dbReference>
<dbReference type="GO" id="GO:0000155">
    <property type="term" value="F:phosphorelay sensor kinase activity"/>
    <property type="evidence" value="ECO:0007669"/>
    <property type="project" value="InterPro"/>
</dbReference>
<feature type="domain" description="PAC" evidence="13">
    <location>
        <begin position="492"/>
        <end position="542"/>
    </location>
</feature>
<feature type="domain" description="PAS" evidence="12">
    <location>
        <begin position="34"/>
        <end position="77"/>
    </location>
</feature>
<dbReference type="InterPro" id="IPR011006">
    <property type="entry name" value="CheY-like_superfamily"/>
</dbReference>
<dbReference type="InterPro" id="IPR003594">
    <property type="entry name" value="HATPase_dom"/>
</dbReference>
<dbReference type="Pfam" id="PF00072">
    <property type="entry name" value="Response_reg"/>
    <property type="match status" value="1"/>
</dbReference>
<feature type="modified residue" description="4-aspartylphosphate" evidence="9">
    <location>
        <position position="991"/>
    </location>
</feature>
<dbReference type="Pfam" id="PF08447">
    <property type="entry name" value="PAS_3"/>
    <property type="match status" value="1"/>
</dbReference>
<evidence type="ECO:0000259" key="10">
    <source>
        <dbReference type="PROSITE" id="PS50109"/>
    </source>
</evidence>
<keyword evidence="4" id="KW-0808">Transferase</keyword>
<proteinExistence type="predicted"/>
<dbReference type="PROSITE" id="PS50113">
    <property type="entry name" value="PAC"/>
    <property type="match status" value="3"/>
</dbReference>
<protein>
    <recommendedName>
        <fullName evidence="2">histidine kinase</fullName>
        <ecNumber evidence="2">2.7.13.3</ecNumber>
    </recommendedName>
</protein>
<dbReference type="InterPro" id="IPR001610">
    <property type="entry name" value="PAC"/>
</dbReference>
<evidence type="ECO:0000256" key="6">
    <source>
        <dbReference type="ARBA" id="ARBA00022777"/>
    </source>
</evidence>
<dbReference type="InterPro" id="IPR003661">
    <property type="entry name" value="HisK_dim/P_dom"/>
</dbReference>
<dbReference type="NCBIfam" id="TIGR00229">
    <property type="entry name" value="sensory_box"/>
    <property type="match status" value="3"/>
</dbReference>
<evidence type="ECO:0000256" key="2">
    <source>
        <dbReference type="ARBA" id="ARBA00012438"/>
    </source>
</evidence>